<feature type="region of interest" description="Disordered" evidence="6">
    <location>
        <begin position="115"/>
        <end position="138"/>
    </location>
</feature>
<reference evidence="7 8" key="1">
    <citation type="submission" date="2016-04" db="EMBL/GenBank/DDBJ databases">
        <title>A degradative enzymes factory behind the ericoid mycorrhizal symbiosis.</title>
        <authorList>
            <consortium name="DOE Joint Genome Institute"/>
            <person name="Martino E."/>
            <person name="Morin E."/>
            <person name="Grelet G."/>
            <person name="Kuo A."/>
            <person name="Kohler A."/>
            <person name="Daghino S."/>
            <person name="Barry K."/>
            <person name="Choi C."/>
            <person name="Cichocki N."/>
            <person name="Clum A."/>
            <person name="Copeland A."/>
            <person name="Hainaut M."/>
            <person name="Haridas S."/>
            <person name="Labutti K."/>
            <person name="Lindquist E."/>
            <person name="Lipzen A."/>
            <person name="Khouja H.-R."/>
            <person name="Murat C."/>
            <person name="Ohm R."/>
            <person name="Olson A."/>
            <person name="Spatafora J."/>
            <person name="Veneault-Fourrey C."/>
            <person name="Henrissat B."/>
            <person name="Grigoriev I."/>
            <person name="Martin F."/>
            <person name="Perotto S."/>
        </authorList>
    </citation>
    <scope>NUCLEOTIDE SEQUENCE [LARGE SCALE GENOMIC DNA]</scope>
    <source>
        <strain evidence="7 8">E</strain>
    </source>
</reference>
<accession>A0A2J6TJE1</accession>
<evidence type="ECO:0000256" key="6">
    <source>
        <dbReference type="SAM" id="MobiDB-lite"/>
    </source>
</evidence>
<feature type="compositionally biased region" description="Basic and acidic residues" evidence="6">
    <location>
        <begin position="173"/>
        <end position="195"/>
    </location>
</feature>
<feature type="region of interest" description="Disordered" evidence="6">
    <location>
        <begin position="226"/>
        <end position="266"/>
    </location>
</feature>
<dbReference type="STRING" id="1095630.A0A2J6TJE1"/>
<keyword evidence="5" id="KW-0539">Nucleus</keyword>
<keyword evidence="4" id="KW-0040">ANK repeat</keyword>
<dbReference type="InParanoid" id="A0A2J6TJE1"/>
<dbReference type="PANTHER" id="PTHR15263:SF1">
    <property type="entry name" value="NF-KAPPA-B INHIBITOR-LIKE PROTEIN 1"/>
    <property type="match status" value="1"/>
</dbReference>
<evidence type="ECO:0000313" key="8">
    <source>
        <dbReference type="Proteomes" id="UP000235371"/>
    </source>
</evidence>
<protein>
    <submittedName>
        <fullName evidence="7">Uncharacterized protein</fullName>
    </submittedName>
</protein>
<dbReference type="GO" id="GO:0043124">
    <property type="term" value="P:negative regulation of canonical NF-kappaB signal transduction"/>
    <property type="evidence" value="ECO:0007669"/>
    <property type="project" value="InterPro"/>
</dbReference>
<keyword evidence="3" id="KW-0677">Repeat</keyword>
<gene>
    <name evidence="7" type="ORF">K444DRAFT_641490</name>
</gene>
<evidence type="ECO:0000313" key="7">
    <source>
        <dbReference type="EMBL" id="PMD63135.1"/>
    </source>
</evidence>
<dbReference type="PANTHER" id="PTHR15263">
    <property type="entry name" value="I-KAPPA-B-LIKE PROTEIN IKBL"/>
    <property type="match status" value="1"/>
</dbReference>
<comment type="subcellular location">
    <subcellularLocation>
        <location evidence="1">Nucleus</location>
    </subcellularLocation>
</comment>
<evidence type="ECO:0000256" key="5">
    <source>
        <dbReference type="ARBA" id="ARBA00023242"/>
    </source>
</evidence>
<evidence type="ECO:0000256" key="2">
    <source>
        <dbReference type="ARBA" id="ARBA00022553"/>
    </source>
</evidence>
<name>A0A2J6TJE1_9HELO</name>
<dbReference type="AlphaFoldDB" id="A0A2J6TJE1"/>
<dbReference type="InterPro" id="IPR038753">
    <property type="entry name" value="NFKBIL1"/>
</dbReference>
<proteinExistence type="predicted"/>
<evidence type="ECO:0000256" key="1">
    <source>
        <dbReference type="ARBA" id="ARBA00004123"/>
    </source>
</evidence>
<sequence>MAFSTRFGYDATSTQRKKLWDPSETLGIINMDPGYQRITCIGHAPSQGRRCRNPIRSDNRDFITATLNEIAYLRPDNPTVISRLRAIAGPALCVRYHQGQAESIVRQWQRKIQQLSPRIDERKPTKPVRDDKNQDSEQTINELREQLREMRELLAQLRDDRDGQGSQSQGYERPNEQASRRRQEAERRRQESEERERDRLEKERLERERLERERLEKERLEKERLEKEKREREKEESNRRAREEQAAQNERIRQRAQKRREEREREKREAERREEEEWEQSWIKYQERWAEFRATPLREGNIRDAIPWPVKSGSYRDVKASNVNDFLKRAVARDASPVKLIRKECRKWHPDSMNRLLRDAQLTDADEMMIEMICRVVTDLLNNASGRSSELFD</sequence>
<evidence type="ECO:0000256" key="3">
    <source>
        <dbReference type="ARBA" id="ARBA00022737"/>
    </source>
</evidence>
<organism evidence="7 8">
    <name type="scientific">Hyaloscypha bicolor E</name>
    <dbReference type="NCBI Taxonomy" id="1095630"/>
    <lineage>
        <taxon>Eukaryota</taxon>
        <taxon>Fungi</taxon>
        <taxon>Dikarya</taxon>
        <taxon>Ascomycota</taxon>
        <taxon>Pezizomycotina</taxon>
        <taxon>Leotiomycetes</taxon>
        <taxon>Helotiales</taxon>
        <taxon>Hyaloscyphaceae</taxon>
        <taxon>Hyaloscypha</taxon>
        <taxon>Hyaloscypha bicolor</taxon>
    </lineage>
</organism>
<dbReference type="GO" id="GO:0005634">
    <property type="term" value="C:nucleus"/>
    <property type="evidence" value="ECO:0007669"/>
    <property type="project" value="UniProtKB-SubCell"/>
</dbReference>
<feature type="region of interest" description="Disordered" evidence="6">
    <location>
        <begin position="158"/>
        <end position="195"/>
    </location>
</feature>
<dbReference type="RefSeq" id="XP_024740039.1">
    <property type="nucleotide sequence ID" value="XM_024884628.1"/>
</dbReference>
<feature type="compositionally biased region" description="Basic and acidic residues" evidence="6">
    <location>
        <begin position="118"/>
        <end position="135"/>
    </location>
</feature>
<dbReference type="GeneID" id="36592705"/>
<evidence type="ECO:0000256" key="4">
    <source>
        <dbReference type="ARBA" id="ARBA00023043"/>
    </source>
</evidence>
<keyword evidence="8" id="KW-1185">Reference proteome</keyword>
<dbReference type="EMBL" id="KZ613782">
    <property type="protein sequence ID" value="PMD63135.1"/>
    <property type="molecule type" value="Genomic_DNA"/>
</dbReference>
<keyword evidence="2" id="KW-0597">Phosphoprotein</keyword>
<dbReference type="Proteomes" id="UP000235371">
    <property type="component" value="Unassembled WGS sequence"/>
</dbReference>
<dbReference type="OrthoDB" id="8062037at2759"/>